<sequence length="590" mass="60834">MVWNDKDALTPQNLNSRSGLVFNVKDPDFGALGDGTTDDTAAIQAAIDAANAAGGGIVFLPPATYSVAATTAATPVFTGRSNVTIEGGGRTTVITPTAAVAIEDVFHFASRTNFGVRDLKIDLSVETSAFEAGGFGIKILNNSNNFTLQNLQVVRTNSATFAGTDGIYLSAETGEVIEWGQISNIYLEGLGRQGLTLNQGCEHLTVSDIHGKDINANNGSLVHLEVGGSNPANKYNTISNCSAKNCSQASTLIGNLEHNTVSNFTAFDCQAIAFNIGGAAGRVNIGNRYIGCTVKTSVGTGFDVAGAGVSNAQLIGCYAENCGGSGIIAGAAHTLVTGATVIDCSTTLGGIRTDTGTDPVTIVGAVVRGITEAAGVHIESSATGCIVSGIETENCLQGVRASGPNTQVSNVFADGNSIADSAVVRITADDCIIHGLSGTGLDRILTVEAGLAGTMYSGLDLSVAGIIAFSADADFFAKNWFSNLGTSLDRVRIIATSTVLTVIEGYSDASYVIQGTSGNVTMTLPVAEIGMTFRFFKRDTDDLTIDANGSEEINNAANIANTSSEVTAMIAMTCVEAAEWIITEREGTWA</sequence>
<dbReference type="InterPro" id="IPR012334">
    <property type="entry name" value="Pectin_lyas_fold"/>
</dbReference>
<reference evidence="2" key="1">
    <citation type="journal article" date="2015" name="Nature">
        <title>Complex archaea that bridge the gap between prokaryotes and eukaryotes.</title>
        <authorList>
            <person name="Spang A."/>
            <person name="Saw J.H."/>
            <person name="Jorgensen S.L."/>
            <person name="Zaremba-Niedzwiedzka K."/>
            <person name="Martijn J."/>
            <person name="Lind A.E."/>
            <person name="van Eijk R."/>
            <person name="Schleper C."/>
            <person name="Guy L."/>
            <person name="Ettema T.J."/>
        </authorList>
    </citation>
    <scope>NUCLEOTIDE SEQUENCE</scope>
</reference>
<dbReference type="InterPro" id="IPR006626">
    <property type="entry name" value="PbH1"/>
</dbReference>
<gene>
    <name evidence="2" type="ORF">LCGC14_1777270</name>
</gene>
<dbReference type="InterPro" id="IPR011050">
    <property type="entry name" value="Pectin_lyase_fold/virulence"/>
</dbReference>
<proteinExistence type="predicted"/>
<evidence type="ECO:0000313" key="2">
    <source>
        <dbReference type="EMBL" id="KKM03155.1"/>
    </source>
</evidence>
<dbReference type="EMBL" id="LAZR01016750">
    <property type="protein sequence ID" value="KKM03155.1"/>
    <property type="molecule type" value="Genomic_DNA"/>
</dbReference>
<dbReference type="SMART" id="SM00710">
    <property type="entry name" value="PbH1"/>
    <property type="match status" value="7"/>
</dbReference>
<evidence type="ECO:0000259" key="1">
    <source>
        <dbReference type="Pfam" id="PF12708"/>
    </source>
</evidence>
<protein>
    <recommendedName>
        <fullName evidence="1">Rhamnogalacturonase A/B/Epimerase-like pectate lyase domain-containing protein</fullName>
    </recommendedName>
</protein>
<comment type="caution">
    <text evidence="2">The sequence shown here is derived from an EMBL/GenBank/DDBJ whole genome shotgun (WGS) entry which is preliminary data.</text>
</comment>
<organism evidence="2">
    <name type="scientific">marine sediment metagenome</name>
    <dbReference type="NCBI Taxonomy" id="412755"/>
    <lineage>
        <taxon>unclassified sequences</taxon>
        <taxon>metagenomes</taxon>
        <taxon>ecological metagenomes</taxon>
    </lineage>
</organism>
<feature type="domain" description="Rhamnogalacturonase A/B/Epimerase-like pectate lyase" evidence="1">
    <location>
        <begin position="22"/>
        <end position="248"/>
    </location>
</feature>
<dbReference type="Gene3D" id="2.160.20.10">
    <property type="entry name" value="Single-stranded right-handed beta-helix, Pectin lyase-like"/>
    <property type="match status" value="2"/>
</dbReference>
<name>A0A0F9GWE2_9ZZZZ</name>
<dbReference type="SUPFAM" id="SSF51126">
    <property type="entry name" value="Pectin lyase-like"/>
    <property type="match status" value="1"/>
</dbReference>
<dbReference type="Pfam" id="PF12708">
    <property type="entry name" value="Pect-lyase_RHGA_epim"/>
    <property type="match status" value="1"/>
</dbReference>
<accession>A0A0F9GWE2</accession>
<dbReference type="InterPro" id="IPR024535">
    <property type="entry name" value="RHGA/B-epi-like_pectate_lyase"/>
</dbReference>
<dbReference type="AlphaFoldDB" id="A0A0F9GWE2"/>